<evidence type="ECO:0000256" key="5">
    <source>
        <dbReference type="ARBA" id="ARBA00023306"/>
    </source>
</evidence>
<comment type="caution">
    <text evidence="9">The sequence shown here is derived from an EMBL/GenBank/DDBJ whole genome shotgun (WGS) entry which is preliminary data.</text>
</comment>
<keyword evidence="10" id="KW-1185">Reference proteome</keyword>
<feature type="region of interest" description="Disordered" evidence="7">
    <location>
        <begin position="217"/>
        <end position="290"/>
    </location>
</feature>
<evidence type="ECO:0000256" key="4">
    <source>
        <dbReference type="ARBA" id="ARBA00023242"/>
    </source>
</evidence>
<dbReference type="GO" id="GO:0000076">
    <property type="term" value="P:DNA replication checkpoint signaling"/>
    <property type="evidence" value="ECO:0007669"/>
    <property type="project" value="UniProtKB-UniRule"/>
</dbReference>
<feature type="compositionally biased region" description="Low complexity" evidence="7">
    <location>
        <begin position="217"/>
        <end position="236"/>
    </location>
</feature>
<sequence>MNAPQSVSHRRAAPEKPWTKAAAGQHQAPIASSNAQTATLDQPAPLAADQQPSLDPNGSELDQLQAVRKRKKVARLDAEKMLAPEGLKYLQSQGPRLKFYGPGHEAQDLAKLMQFYRLWAHQLFPKLQFAEFICEAEKVCSQKRLRVHLDEWKKAQTTALHQGSPLSPHRPADVQDAPGAAVWSTGADAVLPLDTHAGGPVDHGTTFIGTSMGATTFDSSSGDSTAATTTPTSSSAQLSNEAQRRIEENRARAMARLEASRRRTELQMQQEPDFDAFSDDELDQPSEPAT</sequence>
<evidence type="ECO:0000256" key="2">
    <source>
        <dbReference type="ARBA" id="ARBA00006075"/>
    </source>
</evidence>
<evidence type="ECO:0000259" key="8">
    <source>
        <dbReference type="Pfam" id="PF07962"/>
    </source>
</evidence>
<evidence type="ECO:0000256" key="6">
    <source>
        <dbReference type="RuleBase" id="RU366049"/>
    </source>
</evidence>
<dbReference type="InterPro" id="IPR012923">
    <property type="entry name" value="Csm3"/>
</dbReference>
<evidence type="ECO:0000313" key="10">
    <source>
        <dbReference type="Proteomes" id="UP001151582"/>
    </source>
</evidence>
<dbReference type="OrthoDB" id="437078at2759"/>
<dbReference type="PANTHER" id="PTHR13220:SF11">
    <property type="entry name" value="TIMELESS-INTERACTING PROTEIN"/>
    <property type="match status" value="1"/>
</dbReference>
<comment type="subcellular location">
    <subcellularLocation>
        <location evidence="1 6">Nucleus</location>
    </subcellularLocation>
</comment>
<name>A0A9W8AY63_9FUNG</name>
<accession>A0A9W8AY63</accession>
<evidence type="ECO:0000256" key="7">
    <source>
        <dbReference type="SAM" id="MobiDB-lite"/>
    </source>
</evidence>
<dbReference type="Proteomes" id="UP001151582">
    <property type="component" value="Unassembled WGS sequence"/>
</dbReference>
<evidence type="ECO:0000256" key="3">
    <source>
        <dbReference type="ARBA" id="ARBA00022763"/>
    </source>
</evidence>
<keyword evidence="3 6" id="KW-0227">DNA damage</keyword>
<gene>
    <name evidence="9" type="primary">CSM3</name>
    <name evidence="9" type="ORF">H4R34_004493</name>
</gene>
<protein>
    <recommendedName>
        <fullName evidence="6">Chromosome segregation in meiosis protein</fullName>
    </recommendedName>
</protein>
<dbReference type="GO" id="GO:0006974">
    <property type="term" value="P:DNA damage response"/>
    <property type="evidence" value="ECO:0007669"/>
    <property type="project" value="UniProtKB-KW"/>
</dbReference>
<feature type="compositionally biased region" description="Basic and acidic residues" evidence="7">
    <location>
        <begin position="242"/>
        <end position="251"/>
    </location>
</feature>
<keyword evidence="4 6" id="KW-0539">Nucleus</keyword>
<reference evidence="9" key="1">
    <citation type="submission" date="2022-07" db="EMBL/GenBank/DDBJ databases">
        <title>Phylogenomic reconstructions and comparative analyses of Kickxellomycotina fungi.</title>
        <authorList>
            <person name="Reynolds N.K."/>
            <person name="Stajich J.E."/>
            <person name="Barry K."/>
            <person name="Grigoriev I.V."/>
            <person name="Crous P."/>
            <person name="Smith M.E."/>
        </authorList>
    </citation>
    <scope>NUCLEOTIDE SEQUENCE</scope>
    <source>
        <strain evidence="9">RSA 567</strain>
    </source>
</reference>
<evidence type="ECO:0000256" key="1">
    <source>
        <dbReference type="ARBA" id="ARBA00004123"/>
    </source>
</evidence>
<feature type="compositionally biased region" description="Acidic residues" evidence="7">
    <location>
        <begin position="272"/>
        <end position="284"/>
    </location>
</feature>
<keyword evidence="5 6" id="KW-0131">Cell cycle</keyword>
<dbReference type="Pfam" id="PF07962">
    <property type="entry name" value="Swi3"/>
    <property type="match status" value="1"/>
</dbReference>
<comment type="function">
    <text evidence="6">Plays an important role in the control of DNA replication and the maintenance of replication fork stability.</text>
</comment>
<evidence type="ECO:0000313" key="9">
    <source>
        <dbReference type="EMBL" id="KAJ1975030.1"/>
    </source>
</evidence>
<feature type="domain" description="Chromosome segregation in meiosis protein 3" evidence="8">
    <location>
        <begin position="76"/>
        <end position="155"/>
    </location>
</feature>
<dbReference type="GO" id="GO:0003677">
    <property type="term" value="F:DNA binding"/>
    <property type="evidence" value="ECO:0007669"/>
    <property type="project" value="TreeGrafter"/>
</dbReference>
<dbReference type="EMBL" id="JANBQB010000577">
    <property type="protein sequence ID" value="KAJ1975030.1"/>
    <property type="molecule type" value="Genomic_DNA"/>
</dbReference>
<dbReference type="GO" id="GO:0043111">
    <property type="term" value="P:replication fork arrest"/>
    <property type="evidence" value="ECO:0007669"/>
    <property type="project" value="TreeGrafter"/>
</dbReference>
<organism evidence="9 10">
    <name type="scientific">Dimargaris verticillata</name>
    <dbReference type="NCBI Taxonomy" id="2761393"/>
    <lineage>
        <taxon>Eukaryota</taxon>
        <taxon>Fungi</taxon>
        <taxon>Fungi incertae sedis</taxon>
        <taxon>Zoopagomycota</taxon>
        <taxon>Kickxellomycotina</taxon>
        <taxon>Dimargaritomycetes</taxon>
        <taxon>Dimargaritales</taxon>
        <taxon>Dimargaritaceae</taxon>
        <taxon>Dimargaris</taxon>
    </lineage>
</organism>
<feature type="compositionally biased region" description="Polar residues" evidence="7">
    <location>
        <begin position="30"/>
        <end position="40"/>
    </location>
</feature>
<dbReference type="InterPro" id="IPR040038">
    <property type="entry name" value="TIPIN/Csm3/Swi3"/>
</dbReference>
<comment type="similarity">
    <text evidence="2 6">Belongs to the CSM3 family.</text>
</comment>
<feature type="region of interest" description="Disordered" evidence="7">
    <location>
        <begin position="1"/>
        <end position="60"/>
    </location>
</feature>
<dbReference type="GO" id="GO:0031298">
    <property type="term" value="C:replication fork protection complex"/>
    <property type="evidence" value="ECO:0007669"/>
    <property type="project" value="TreeGrafter"/>
</dbReference>
<dbReference type="AlphaFoldDB" id="A0A9W8AY63"/>
<feature type="compositionally biased region" description="Polar residues" evidence="7">
    <location>
        <begin position="50"/>
        <end position="60"/>
    </location>
</feature>
<dbReference type="PANTHER" id="PTHR13220">
    <property type="entry name" value="TIMELESS INTERACTING-RELATED"/>
    <property type="match status" value="1"/>
</dbReference>
<dbReference type="GO" id="GO:0031297">
    <property type="term" value="P:replication fork processing"/>
    <property type="evidence" value="ECO:0007669"/>
    <property type="project" value="UniProtKB-UniRule"/>
</dbReference>
<proteinExistence type="inferred from homology"/>